<gene>
    <name evidence="5" type="primary">accD</name>
    <name evidence="7" type="ORF">FC89_GL000621</name>
</gene>
<dbReference type="GO" id="GO:2001295">
    <property type="term" value="P:malonyl-CoA biosynthetic process"/>
    <property type="evidence" value="ECO:0007669"/>
    <property type="project" value="UniProtKB-UniRule"/>
</dbReference>
<keyword evidence="5" id="KW-0276">Fatty acid metabolism</keyword>
<feature type="binding site" evidence="5">
    <location>
        <position position="33"/>
    </location>
    <ligand>
        <name>Zn(2+)</name>
        <dbReference type="ChEBI" id="CHEBI:29105"/>
    </ligand>
</feature>
<dbReference type="GeneID" id="98318657"/>
<dbReference type="HAMAP" id="MF_01395">
    <property type="entry name" value="AcetylCoA_CT_beta"/>
    <property type="match status" value="1"/>
</dbReference>
<evidence type="ECO:0000256" key="2">
    <source>
        <dbReference type="ARBA" id="ARBA00022679"/>
    </source>
</evidence>
<comment type="similarity">
    <text evidence="5">Belongs to the AccD/PCCB family.</text>
</comment>
<dbReference type="PROSITE" id="PS50980">
    <property type="entry name" value="COA_CT_NTER"/>
    <property type="match status" value="1"/>
</dbReference>
<comment type="caution">
    <text evidence="5">Lacks conserved residue(s) required for the propagation of feature annotation.</text>
</comment>
<keyword evidence="4 5" id="KW-0443">Lipid metabolism</keyword>
<accession>A0A0R1VRH4</accession>
<dbReference type="EC" id="2.1.3.15" evidence="5"/>
<dbReference type="Gene3D" id="3.90.226.10">
    <property type="entry name" value="2-enoyl-CoA Hydratase, Chain A, domain 1"/>
    <property type="match status" value="1"/>
</dbReference>
<dbReference type="InterPro" id="IPR000438">
    <property type="entry name" value="Acetyl_CoA_COase_Trfase_b_su"/>
</dbReference>
<dbReference type="SUPFAM" id="SSF52096">
    <property type="entry name" value="ClpP/crotonase"/>
    <property type="match status" value="1"/>
</dbReference>
<dbReference type="GO" id="GO:0008270">
    <property type="term" value="F:zinc ion binding"/>
    <property type="evidence" value="ECO:0007669"/>
    <property type="project" value="UniProtKB-UniRule"/>
</dbReference>
<sequence length="285" mass="31908">MQLFDELKTLGQKHIKADKKASQKVPSGLWQACPKCHQSFYYKDLGQYKTCPNCHYGFRITARERLGWLTDHFEEMDSDLATTDPLNFPNYGKKLEKARHLTKLNDSVLTGKALINEQPVMLGIMDPYFIMGSLGTITGEKLTRLFEKALKEKLPVILCTASGGARMQEGIFSLMQMAKVSAAVKRHADAGLLYIAVLTDPTTGGVTASFAMQADITLAEPRALIGFAGKRVIEQTTFQRIPDDLQDAESVQHHGFVDQIVPREDLKEKLAWLLKFHQVKEVTHG</sequence>
<organism evidence="7 8">
    <name type="scientific">Liquorilactobacillus ghanensis DSM 18630</name>
    <dbReference type="NCBI Taxonomy" id="1423750"/>
    <lineage>
        <taxon>Bacteria</taxon>
        <taxon>Bacillati</taxon>
        <taxon>Bacillota</taxon>
        <taxon>Bacilli</taxon>
        <taxon>Lactobacillales</taxon>
        <taxon>Lactobacillaceae</taxon>
        <taxon>Liquorilactobacillus</taxon>
    </lineage>
</organism>
<reference evidence="7 8" key="1">
    <citation type="journal article" date="2015" name="Genome Announc.">
        <title>Expanding the biotechnology potential of lactobacilli through comparative genomics of 213 strains and associated genera.</title>
        <authorList>
            <person name="Sun Z."/>
            <person name="Harris H.M."/>
            <person name="McCann A."/>
            <person name="Guo C."/>
            <person name="Argimon S."/>
            <person name="Zhang W."/>
            <person name="Yang X."/>
            <person name="Jeffery I.B."/>
            <person name="Cooney J.C."/>
            <person name="Kagawa T.F."/>
            <person name="Liu W."/>
            <person name="Song Y."/>
            <person name="Salvetti E."/>
            <person name="Wrobel A."/>
            <person name="Rasinkangas P."/>
            <person name="Parkhill J."/>
            <person name="Rea M.C."/>
            <person name="O'Sullivan O."/>
            <person name="Ritari J."/>
            <person name="Douillard F.P."/>
            <person name="Paul Ross R."/>
            <person name="Yang R."/>
            <person name="Briner A.E."/>
            <person name="Felis G.E."/>
            <person name="de Vos W.M."/>
            <person name="Barrangou R."/>
            <person name="Klaenhammer T.R."/>
            <person name="Caufield P.W."/>
            <person name="Cui Y."/>
            <person name="Zhang H."/>
            <person name="O'Toole P.W."/>
        </authorList>
    </citation>
    <scope>NUCLEOTIDE SEQUENCE [LARGE SCALE GENOMIC DNA]</scope>
    <source>
        <strain evidence="7 8">DSM 18630</strain>
    </source>
</reference>
<feature type="binding site" evidence="5">
    <location>
        <position position="36"/>
    </location>
    <ligand>
        <name>Zn(2+)</name>
        <dbReference type="ChEBI" id="CHEBI:29105"/>
    </ligand>
</feature>
<dbReference type="Proteomes" id="UP000051451">
    <property type="component" value="Unassembled WGS sequence"/>
</dbReference>
<keyword evidence="5" id="KW-0963">Cytoplasm</keyword>
<evidence type="ECO:0000256" key="3">
    <source>
        <dbReference type="ARBA" id="ARBA00022771"/>
    </source>
</evidence>
<feature type="binding site" evidence="5">
    <location>
        <position position="54"/>
    </location>
    <ligand>
        <name>Zn(2+)</name>
        <dbReference type="ChEBI" id="CHEBI:29105"/>
    </ligand>
</feature>
<evidence type="ECO:0000313" key="8">
    <source>
        <dbReference type="Proteomes" id="UP000051451"/>
    </source>
</evidence>
<evidence type="ECO:0000256" key="5">
    <source>
        <dbReference type="HAMAP-Rule" id="MF_01395"/>
    </source>
</evidence>
<evidence type="ECO:0000259" key="6">
    <source>
        <dbReference type="PROSITE" id="PS50980"/>
    </source>
</evidence>
<comment type="subunit">
    <text evidence="5">Acetyl-CoA carboxylase is a heterohexamer composed of biotin carboxyl carrier protein (AccB), biotin carboxylase (AccC) and two subunits each of ACCase subunit alpha (AccA) and ACCase subunit beta (AccD).</text>
</comment>
<keyword evidence="5" id="KW-0547">Nucleotide-binding</keyword>
<proteinExistence type="inferred from homology"/>
<comment type="catalytic activity">
    <reaction evidence="5">
        <text>N(6)-carboxybiotinyl-L-lysyl-[protein] + acetyl-CoA = N(6)-biotinyl-L-lysyl-[protein] + malonyl-CoA</text>
        <dbReference type="Rhea" id="RHEA:54728"/>
        <dbReference type="Rhea" id="RHEA-COMP:10505"/>
        <dbReference type="Rhea" id="RHEA-COMP:10506"/>
        <dbReference type="ChEBI" id="CHEBI:57288"/>
        <dbReference type="ChEBI" id="CHEBI:57384"/>
        <dbReference type="ChEBI" id="CHEBI:83144"/>
        <dbReference type="ChEBI" id="CHEBI:83145"/>
        <dbReference type="EC" id="2.1.3.15"/>
    </reaction>
</comment>
<dbReference type="PRINTS" id="PR01070">
    <property type="entry name" value="ACCCTRFRASEB"/>
</dbReference>
<name>A0A0R1VRH4_9LACO</name>
<feature type="binding site" evidence="5">
    <location>
        <position position="51"/>
    </location>
    <ligand>
        <name>Zn(2+)</name>
        <dbReference type="ChEBI" id="CHEBI:29105"/>
    </ligand>
</feature>
<keyword evidence="5" id="KW-0479">Metal-binding</keyword>
<protein>
    <recommendedName>
        <fullName evidence="5">Acetyl-coenzyme A carboxylase carboxyl transferase subunit beta</fullName>
        <shortName evidence="5">ACCase subunit beta</shortName>
        <shortName evidence="5">Acetyl-CoA carboxylase carboxyltransferase subunit beta</shortName>
        <ecNumber evidence="5">2.1.3.15</ecNumber>
    </recommendedName>
</protein>
<dbReference type="InterPro" id="IPR034733">
    <property type="entry name" value="AcCoA_carboxyl_beta"/>
</dbReference>
<dbReference type="OrthoDB" id="9772975at2"/>
<dbReference type="STRING" id="1423750.FC89_GL000621"/>
<keyword evidence="5" id="KW-0067">ATP-binding</keyword>
<dbReference type="AlphaFoldDB" id="A0A0R1VRH4"/>
<comment type="subcellular location">
    <subcellularLocation>
        <location evidence="5">Cytoplasm</location>
    </subcellularLocation>
</comment>
<dbReference type="GO" id="GO:0006633">
    <property type="term" value="P:fatty acid biosynthetic process"/>
    <property type="evidence" value="ECO:0007669"/>
    <property type="project" value="UniProtKB-KW"/>
</dbReference>
<dbReference type="PATRIC" id="fig|1423750.3.peg.642"/>
<comment type="caution">
    <text evidence="7">The sequence shown here is derived from an EMBL/GenBank/DDBJ whole genome shotgun (WGS) entry which is preliminary data.</text>
</comment>
<dbReference type="GO" id="GO:0009317">
    <property type="term" value="C:acetyl-CoA carboxylase complex"/>
    <property type="evidence" value="ECO:0007669"/>
    <property type="project" value="InterPro"/>
</dbReference>
<dbReference type="NCBIfam" id="TIGR00515">
    <property type="entry name" value="accD"/>
    <property type="match status" value="1"/>
</dbReference>
<comment type="pathway">
    <text evidence="5">Lipid metabolism; malonyl-CoA biosynthesis; malonyl-CoA from acetyl-CoA: step 1/1.</text>
</comment>
<dbReference type="RefSeq" id="WP_057871389.1">
    <property type="nucleotide sequence ID" value="NZ_AZGB01000015.1"/>
</dbReference>
<dbReference type="EMBL" id="AZGB01000015">
    <property type="protein sequence ID" value="KRM06475.1"/>
    <property type="molecule type" value="Genomic_DNA"/>
</dbReference>
<keyword evidence="2 5" id="KW-0808">Transferase</keyword>
<dbReference type="GO" id="GO:0003989">
    <property type="term" value="F:acetyl-CoA carboxylase activity"/>
    <property type="evidence" value="ECO:0007669"/>
    <property type="project" value="InterPro"/>
</dbReference>
<keyword evidence="1 5" id="KW-0444">Lipid biosynthesis</keyword>
<keyword evidence="8" id="KW-1185">Reference proteome</keyword>
<keyword evidence="3 5" id="KW-0863">Zinc-finger</keyword>
<dbReference type="GO" id="GO:0016743">
    <property type="term" value="F:carboxyl- or carbamoyltransferase activity"/>
    <property type="evidence" value="ECO:0007669"/>
    <property type="project" value="UniProtKB-UniRule"/>
</dbReference>
<comment type="cofactor">
    <cofactor evidence="5">
        <name>Zn(2+)</name>
        <dbReference type="ChEBI" id="CHEBI:29105"/>
    </cofactor>
    <text evidence="5">Binds 1 zinc ion per subunit.</text>
</comment>
<dbReference type="PANTHER" id="PTHR42995">
    <property type="entry name" value="ACETYL-COENZYME A CARBOXYLASE CARBOXYL TRANSFERASE SUBUNIT BETA, CHLOROPLASTIC"/>
    <property type="match status" value="1"/>
</dbReference>
<dbReference type="Pfam" id="PF01039">
    <property type="entry name" value="Carboxyl_trans"/>
    <property type="match status" value="1"/>
</dbReference>
<feature type="domain" description="CoA carboxyltransferase N-terminal" evidence="6">
    <location>
        <begin position="29"/>
        <end position="285"/>
    </location>
</feature>
<dbReference type="PANTHER" id="PTHR42995:SF5">
    <property type="entry name" value="ACETYL-COENZYME A CARBOXYLASE CARBOXYL TRANSFERASE SUBUNIT BETA, CHLOROPLASTIC"/>
    <property type="match status" value="1"/>
</dbReference>
<evidence type="ECO:0000256" key="1">
    <source>
        <dbReference type="ARBA" id="ARBA00022516"/>
    </source>
</evidence>
<evidence type="ECO:0000313" key="7">
    <source>
        <dbReference type="EMBL" id="KRM06475.1"/>
    </source>
</evidence>
<dbReference type="InterPro" id="IPR029045">
    <property type="entry name" value="ClpP/crotonase-like_dom_sf"/>
</dbReference>
<dbReference type="InterPro" id="IPR011762">
    <property type="entry name" value="COA_CT_N"/>
</dbReference>
<comment type="function">
    <text evidence="5">Component of the acetyl coenzyme A carboxylase (ACC) complex. Biotin carboxylase (BC) catalyzes the carboxylation of biotin on its carrier protein (BCCP) and then the CO(2) group is transferred by the transcarboxylase to acetyl-CoA to form malonyl-CoA.</text>
</comment>
<keyword evidence="5" id="KW-0862">Zinc</keyword>
<keyword evidence="5" id="KW-0275">Fatty acid biosynthesis</keyword>
<dbReference type="UniPathway" id="UPA00655">
    <property type="reaction ID" value="UER00711"/>
</dbReference>
<evidence type="ECO:0000256" key="4">
    <source>
        <dbReference type="ARBA" id="ARBA00023098"/>
    </source>
</evidence>
<dbReference type="GO" id="GO:0005524">
    <property type="term" value="F:ATP binding"/>
    <property type="evidence" value="ECO:0007669"/>
    <property type="project" value="UniProtKB-KW"/>
</dbReference>